<dbReference type="Gene3D" id="3.40.30.10">
    <property type="entry name" value="Glutaredoxin"/>
    <property type="match status" value="1"/>
</dbReference>
<dbReference type="CDD" id="cd02966">
    <property type="entry name" value="TlpA_like_family"/>
    <property type="match status" value="1"/>
</dbReference>
<accession>A0A1W1BRE7</accession>
<dbReference type="GO" id="GO:0016209">
    <property type="term" value="F:antioxidant activity"/>
    <property type="evidence" value="ECO:0007669"/>
    <property type="project" value="InterPro"/>
</dbReference>
<feature type="domain" description="Thioredoxin" evidence="2">
    <location>
        <begin position="33"/>
        <end position="187"/>
    </location>
</feature>
<dbReference type="AlphaFoldDB" id="A0A1W1BRE7"/>
<proteinExistence type="predicted"/>
<dbReference type="SUPFAM" id="SSF52833">
    <property type="entry name" value="Thioredoxin-like"/>
    <property type="match status" value="1"/>
</dbReference>
<gene>
    <name evidence="3" type="ORF">MNB_SV-14-448</name>
</gene>
<dbReference type="PANTHER" id="PTHR42852">
    <property type="entry name" value="THIOL:DISULFIDE INTERCHANGE PROTEIN DSBE"/>
    <property type="match status" value="1"/>
</dbReference>
<dbReference type="InterPro" id="IPR013766">
    <property type="entry name" value="Thioredoxin_domain"/>
</dbReference>
<sequence length="187" mass="21601">MKKQIKILISIIGAFILAIGILFYTKVLEIKKTNYQINHYNFQLKALNGKTFNINAENRKFRISGMEGKTVFLKIFGWDCEYCKKEIPQLIKLKKSLSDTFDVIAIEAQNHSDKESKEFIKQYGINYNIVSGKEYKNFYTYLQKVYGWDGVIPLTIVLSKEGRVLAFEQGSKSYSLSELLKASLLKK</sequence>
<dbReference type="InterPro" id="IPR050553">
    <property type="entry name" value="Thioredoxin_ResA/DsbE_sf"/>
</dbReference>
<evidence type="ECO:0000259" key="2">
    <source>
        <dbReference type="PROSITE" id="PS51352"/>
    </source>
</evidence>
<keyword evidence="1" id="KW-0812">Transmembrane</keyword>
<evidence type="ECO:0000313" key="3">
    <source>
        <dbReference type="EMBL" id="SFV56047.1"/>
    </source>
</evidence>
<dbReference type="InterPro" id="IPR036249">
    <property type="entry name" value="Thioredoxin-like_sf"/>
</dbReference>
<protein>
    <submittedName>
        <fullName evidence="3">Thioredoxin</fullName>
    </submittedName>
</protein>
<dbReference type="PROSITE" id="PS51352">
    <property type="entry name" value="THIOREDOXIN_2"/>
    <property type="match status" value="1"/>
</dbReference>
<dbReference type="EMBL" id="FPHN01000061">
    <property type="protein sequence ID" value="SFV56047.1"/>
    <property type="molecule type" value="Genomic_DNA"/>
</dbReference>
<dbReference type="InterPro" id="IPR000866">
    <property type="entry name" value="AhpC/TSA"/>
</dbReference>
<name>A0A1W1BRE7_9ZZZZ</name>
<dbReference type="GO" id="GO:0016491">
    <property type="term" value="F:oxidoreductase activity"/>
    <property type="evidence" value="ECO:0007669"/>
    <property type="project" value="InterPro"/>
</dbReference>
<organism evidence="3">
    <name type="scientific">hydrothermal vent metagenome</name>
    <dbReference type="NCBI Taxonomy" id="652676"/>
    <lineage>
        <taxon>unclassified sequences</taxon>
        <taxon>metagenomes</taxon>
        <taxon>ecological metagenomes</taxon>
    </lineage>
</organism>
<dbReference type="PANTHER" id="PTHR42852:SF13">
    <property type="entry name" value="PROTEIN DIPZ"/>
    <property type="match status" value="1"/>
</dbReference>
<keyword evidence="1" id="KW-0472">Membrane</keyword>
<dbReference type="Pfam" id="PF00578">
    <property type="entry name" value="AhpC-TSA"/>
    <property type="match status" value="1"/>
</dbReference>
<evidence type="ECO:0000256" key="1">
    <source>
        <dbReference type="SAM" id="Phobius"/>
    </source>
</evidence>
<feature type="transmembrane region" description="Helical" evidence="1">
    <location>
        <begin position="7"/>
        <end position="25"/>
    </location>
</feature>
<keyword evidence="1" id="KW-1133">Transmembrane helix</keyword>
<reference evidence="3" key="1">
    <citation type="submission" date="2016-10" db="EMBL/GenBank/DDBJ databases">
        <authorList>
            <person name="de Groot N.N."/>
        </authorList>
    </citation>
    <scope>NUCLEOTIDE SEQUENCE</scope>
</reference>